<comment type="caution">
    <text evidence="2">The sequence shown here is derived from an EMBL/GenBank/DDBJ whole genome shotgun (WGS) entry which is preliminary data.</text>
</comment>
<feature type="compositionally biased region" description="Polar residues" evidence="1">
    <location>
        <begin position="76"/>
        <end position="87"/>
    </location>
</feature>
<dbReference type="EMBL" id="JACGWO010000006">
    <property type="protein sequence ID" value="KAK4425211.1"/>
    <property type="molecule type" value="Genomic_DNA"/>
</dbReference>
<protein>
    <submittedName>
        <fullName evidence="2">Uncharacterized protein</fullName>
    </submittedName>
</protein>
<organism evidence="2 3">
    <name type="scientific">Sesamum alatum</name>
    <dbReference type="NCBI Taxonomy" id="300844"/>
    <lineage>
        <taxon>Eukaryota</taxon>
        <taxon>Viridiplantae</taxon>
        <taxon>Streptophyta</taxon>
        <taxon>Embryophyta</taxon>
        <taxon>Tracheophyta</taxon>
        <taxon>Spermatophyta</taxon>
        <taxon>Magnoliopsida</taxon>
        <taxon>eudicotyledons</taxon>
        <taxon>Gunneridae</taxon>
        <taxon>Pentapetalae</taxon>
        <taxon>asterids</taxon>
        <taxon>lamiids</taxon>
        <taxon>Lamiales</taxon>
        <taxon>Pedaliaceae</taxon>
        <taxon>Sesamum</taxon>
    </lineage>
</organism>
<dbReference type="AlphaFoldDB" id="A0AAE2CK75"/>
<name>A0AAE2CK75_9LAMI</name>
<keyword evidence="3" id="KW-1185">Reference proteome</keyword>
<evidence type="ECO:0000313" key="2">
    <source>
        <dbReference type="EMBL" id="KAK4425211.1"/>
    </source>
</evidence>
<reference evidence="2" key="1">
    <citation type="submission" date="2020-06" db="EMBL/GenBank/DDBJ databases">
        <authorList>
            <person name="Li T."/>
            <person name="Hu X."/>
            <person name="Zhang T."/>
            <person name="Song X."/>
            <person name="Zhang H."/>
            <person name="Dai N."/>
            <person name="Sheng W."/>
            <person name="Hou X."/>
            <person name="Wei L."/>
        </authorList>
    </citation>
    <scope>NUCLEOTIDE SEQUENCE</scope>
    <source>
        <strain evidence="2">3651</strain>
        <tissue evidence="2">Leaf</tissue>
    </source>
</reference>
<proteinExistence type="predicted"/>
<reference evidence="2" key="2">
    <citation type="journal article" date="2024" name="Plant">
        <title>Genomic evolution and insights into agronomic trait innovations of Sesamum species.</title>
        <authorList>
            <person name="Miao H."/>
            <person name="Wang L."/>
            <person name="Qu L."/>
            <person name="Liu H."/>
            <person name="Sun Y."/>
            <person name="Le M."/>
            <person name="Wang Q."/>
            <person name="Wei S."/>
            <person name="Zheng Y."/>
            <person name="Lin W."/>
            <person name="Duan Y."/>
            <person name="Cao H."/>
            <person name="Xiong S."/>
            <person name="Wang X."/>
            <person name="Wei L."/>
            <person name="Li C."/>
            <person name="Ma Q."/>
            <person name="Ju M."/>
            <person name="Zhao R."/>
            <person name="Li G."/>
            <person name="Mu C."/>
            <person name="Tian Q."/>
            <person name="Mei H."/>
            <person name="Zhang T."/>
            <person name="Gao T."/>
            <person name="Zhang H."/>
        </authorList>
    </citation>
    <scope>NUCLEOTIDE SEQUENCE</scope>
    <source>
        <strain evidence="2">3651</strain>
    </source>
</reference>
<gene>
    <name evidence="2" type="ORF">Salat_1715000</name>
</gene>
<evidence type="ECO:0000313" key="3">
    <source>
        <dbReference type="Proteomes" id="UP001293254"/>
    </source>
</evidence>
<dbReference type="Proteomes" id="UP001293254">
    <property type="component" value="Unassembled WGS sequence"/>
</dbReference>
<feature type="region of interest" description="Disordered" evidence="1">
    <location>
        <begin position="61"/>
        <end position="106"/>
    </location>
</feature>
<evidence type="ECO:0000256" key="1">
    <source>
        <dbReference type="SAM" id="MobiDB-lite"/>
    </source>
</evidence>
<sequence>MREQILKAKHSKTLLMDQWASWNIKKDSNLNGKSPSFIKENRASFRGTVSGCPVCIPRKKAQRSSGKSMLAENGLVSRSSSRTQQARGSPALHPHDHESADNSYSLHPPSRFELLHNLEKDQKLIQIENVPQLRLAPPALYHEKVKKGIVILAGESTSTSTTEKARRRRLGDVKVKGSLPLKSNIFGKGKISRR</sequence>
<accession>A0AAE2CK75</accession>